<dbReference type="HAMAP" id="MF_00605">
    <property type="entry name" value="TrmD"/>
    <property type="match status" value="1"/>
</dbReference>
<comment type="subunit">
    <text evidence="4 15 17">Homodimer.</text>
</comment>
<keyword evidence="8 15" id="KW-0489">Methyltransferase</keyword>
<dbReference type="InterPro" id="IPR023148">
    <property type="entry name" value="tRNA_m1G_MeTrfase_C_sf"/>
</dbReference>
<keyword evidence="7 15" id="KW-0963">Cytoplasm</keyword>
<evidence type="ECO:0000256" key="9">
    <source>
        <dbReference type="ARBA" id="ARBA00022679"/>
    </source>
</evidence>
<dbReference type="GO" id="GO:0052906">
    <property type="term" value="F:tRNA (guanine(37)-N1)-methyltransferase activity"/>
    <property type="evidence" value="ECO:0007669"/>
    <property type="project" value="UniProtKB-UniRule"/>
</dbReference>
<sequence length="234" mass="26710">MKIVVLTLFDDFVRSYYDFSIIRNALDKKAVELEVINFRQYANDKHKTVDDTIYGGSAGMLLKLEPLVNCLRDIKQNQFKDPNKIRTYLLSPQGEVYDQNKAVALSQSDHDLILIAGRYEGFDERIYHYVDGALSVGDFVITGGELAALIVVDSIVRLLPNVINKDSLSSESFNNYLLDYPMYTKPYDFEGYKVPDVLLSGNHQAIAAFNQQEAINNTKMKRPDLYLKYKSNLK</sequence>
<comment type="subcellular location">
    <subcellularLocation>
        <location evidence="2 15 17">Cytoplasm</location>
    </subcellularLocation>
</comment>
<evidence type="ECO:0000256" key="15">
    <source>
        <dbReference type="HAMAP-Rule" id="MF_00605"/>
    </source>
</evidence>
<dbReference type="RefSeq" id="WP_011883395.1">
    <property type="nucleotide sequence ID" value="NC_023030.2"/>
</dbReference>
<dbReference type="InterPro" id="IPR002649">
    <property type="entry name" value="tRNA_m1G_MeTrfase_TrmD"/>
</dbReference>
<dbReference type="GO" id="GO:0005829">
    <property type="term" value="C:cytosol"/>
    <property type="evidence" value="ECO:0007669"/>
    <property type="project" value="TreeGrafter"/>
</dbReference>
<dbReference type="Pfam" id="PF01746">
    <property type="entry name" value="tRNA_m1G_MT"/>
    <property type="match status" value="1"/>
</dbReference>
<evidence type="ECO:0000256" key="7">
    <source>
        <dbReference type="ARBA" id="ARBA00022490"/>
    </source>
</evidence>
<evidence type="ECO:0000256" key="13">
    <source>
        <dbReference type="ARBA" id="ARBA00033392"/>
    </source>
</evidence>
<organism evidence="19 20">
    <name type="scientific">Mycoplasmoides gallisepticum S6</name>
    <dbReference type="NCBI Taxonomy" id="1006581"/>
    <lineage>
        <taxon>Bacteria</taxon>
        <taxon>Bacillati</taxon>
        <taxon>Mycoplasmatota</taxon>
        <taxon>Mycoplasmoidales</taxon>
        <taxon>Mycoplasmoidaceae</taxon>
        <taxon>Mycoplasmoides</taxon>
    </lineage>
</organism>
<evidence type="ECO:0000256" key="12">
    <source>
        <dbReference type="ARBA" id="ARBA00029736"/>
    </source>
</evidence>
<dbReference type="CDD" id="cd18080">
    <property type="entry name" value="TrmD-like"/>
    <property type="match status" value="1"/>
</dbReference>
<evidence type="ECO:0000259" key="18">
    <source>
        <dbReference type="Pfam" id="PF01746"/>
    </source>
</evidence>
<comment type="similarity">
    <text evidence="3 15 17">Belongs to the RNA methyltransferase TrmD family.</text>
</comment>
<evidence type="ECO:0000256" key="4">
    <source>
        <dbReference type="ARBA" id="ARBA00011738"/>
    </source>
</evidence>
<dbReference type="HOGENOM" id="CLU_047363_0_1_14"/>
<evidence type="ECO:0000256" key="8">
    <source>
        <dbReference type="ARBA" id="ARBA00022603"/>
    </source>
</evidence>
<comment type="function">
    <text evidence="1 15 17">Specifically methylates guanosine-37 in various tRNAs.</text>
</comment>
<evidence type="ECO:0000256" key="1">
    <source>
        <dbReference type="ARBA" id="ARBA00002634"/>
    </source>
</evidence>
<dbReference type="InterPro" id="IPR016009">
    <property type="entry name" value="tRNA_MeTrfase_TRMD/TRM10"/>
</dbReference>
<dbReference type="NCBIfam" id="NF000648">
    <property type="entry name" value="PRK00026.1"/>
    <property type="match status" value="1"/>
</dbReference>
<keyword evidence="11 15" id="KW-0819">tRNA processing</keyword>
<dbReference type="Proteomes" id="UP000018735">
    <property type="component" value="Chromosome"/>
</dbReference>
<evidence type="ECO:0000256" key="11">
    <source>
        <dbReference type="ARBA" id="ARBA00022694"/>
    </source>
</evidence>
<name>A0A0F6CLA8_MYCGL</name>
<dbReference type="PANTHER" id="PTHR46417:SF1">
    <property type="entry name" value="TRNA (GUANINE-N(1)-)-METHYLTRANSFERASE"/>
    <property type="match status" value="1"/>
</dbReference>
<dbReference type="GO" id="GO:0002939">
    <property type="term" value="P:tRNA N1-guanine methylation"/>
    <property type="evidence" value="ECO:0007669"/>
    <property type="project" value="TreeGrafter"/>
</dbReference>
<evidence type="ECO:0000256" key="16">
    <source>
        <dbReference type="PIRSR" id="PIRSR000386-1"/>
    </source>
</evidence>
<dbReference type="KEGG" id="mgz:GCW_03515"/>
<dbReference type="InterPro" id="IPR029026">
    <property type="entry name" value="tRNA_m1G_MTases_N"/>
</dbReference>
<dbReference type="SUPFAM" id="SSF75217">
    <property type="entry name" value="alpha/beta knot"/>
    <property type="match status" value="1"/>
</dbReference>
<protein>
    <recommendedName>
        <fullName evidence="6 15">tRNA (guanine-N(1)-)-methyltransferase</fullName>
        <ecNumber evidence="5 15">2.1.1.228</ecNumber>
    </recommendedName>
    <alternativeName>
        <fullName evidence="12 15">M1G-methyltransferase</fullName>
    </alternativeName>
    <alternativeName>
        <fullName evidence="13 15">tRNA [GM37] methyltransferase</fullName>
    </alternativeName>
</protein>
<dbReference type="AlphaFoldDB" id="A0A0F6CLA8"/>
<dbReference type="eggNOG" id="COG0336">
    <property type="taxonomic scope" value="Bacteria"/>
</dbReference>
<feature type="binding site" evidence="15 16">
    <location>
        <begin position="136"/>
        <end position="141"/>
    </location>
    <ligand>
        <name>S-adenosyl-L-methionine</name>
        <dbReference type="ChEBI" id="CHEBI:59789"/>
    </ligand>
</feature>
<dbReference type="InterPro" id="IPR029028">
    <property type="entry name" value="Alpha/beta_knot_MTases"/>
</dbReference>
<proteinExistence type="inferred from homology"/>
<dbReference type="EMBL" id="CP006916">
    <property type="protein sequence ID" value="AHB99880.1"/>
    <property type="molecule type" value="Genomic_DNA"/>
</dbReference>
<evidence type="ECO:0000256" key="3">
    <source>
        <dbReference type="ARBA" id="ARBA00007630"/>
    </source>
</evidence>
<keyword evidence="10 15" id="KW-0949">S-adenosyl-L-methionine</keyword>
<accession>A0A0F6CLA8</accession>
<dbReference type="PIRSF" id="PIRSF000386">
    <property type="entry name" value="tRNA_mtase"/>
    <property type="match status" value="1"/>
</dbReference>
<dbReference type="NCBIfam" id="TIGR00088">
    <property type="entry name" value="trmD"/>
    <property type="match status" value="1"/>
</dbReference>
<evidence type="ECO:0000256" key="17">
    <source>
        <dbReference type="RuleBase" id="RU003464"/>
    </source>
</evidence>
<evidence type="ECO:0000256" key="14">
    <source>
        <dbReference type="ARBA" id="ARBA00047783"/>
    </source>
</evidence>
<dbReference type="PANTHER" id="PTHR46417">
    <property type="entry name" value="TRNA (GUANINE-N(1)-)-METHYLTRANSFERASE"/>
    <property type="match status" value="1"/>
</dbReference>
<dbReference type="Gene3D" id="3.40.1280.10">
    <property type="match status" value="1"/>
</dbReference>
<evidence type="ECO:0000313" key="20">
    <source>
        <dbReference type="Proteomes" id="UP000018735"/>
    </source>
</evidence>
<evidence type="ECO:0000313" key="19">
    <source>
        <dbReference type="EMBL" id="AHB99880.1"/>
    </source>
</evidence>
<feature type="domain" description="tRNA methyltransferase TRMD/TRM10-type" evidence="18">
    <location>
        <begin position="1"/>
        <end position="227"/>
    </location>
</feature>
<evidence type="ECO:0000256" key="5">
    <source>
        <dbReference type="ARBA" id="ARBA00012807"/>
    </source>
</evidence>
<feature type="binding site" evidence="15 16">
    <location>
        <position position="117"/>
    </location>
    <ligand>
        <name>S-adenosyl-L-methionine</name>
        <dbReference type="ChEBI" id="CHEBI:59789"/>
    </ligand>
</feature>
<evidence type="ECO:0000256" key="2">
    <source>
        <dbReference type="ARBA" id="ARBA00004496"/>
    </source>
</evidence>
<dbReference type="Gene3D" id="1.10.1270.20">
    <property type="entry name" value="tRNA(m1g37)methyltransferase, domain 2"/>
    <property type="match status" value="1"/>
</dbReference>
<reference evidence="19 20" key="1">
    <citation type="journal article" date="2011" name="PLoS ONE">
        <title>Core proteome of the minimal cell: comparative proteomics of three mollicute species.</title>
        <authorList>
            <person name="Fisunov G.Y."/>
            <person name="Alexeev D.G."/>
            <person name="Bazaleev N.A."/>
            <person name="Ladygina V.G."/>
            <person name="Galyamina M.A."/>
            <person name="Kondratov I.G."/>
            <person name="Zhukova N.A."/>
            <person name="Serebryakova M.V."/>
            <person name="Demina I.A."/>
            <person name="Govorun V.M."/>
        </authorList>
    </citation>
    <scope>NUCLEOTIDE SEQUENCE [LARGE SCALE GENOMIC DNA]</scope>
    <source>
        <strain evidence="19 20">S6</strain>
    </source>
</reference>
<dbReference type="EC" id="2.1.1.228" evidence="5 15"/>
<evidence type="ECO:0000256" key="6">
    <source>
        <dbReference type="ARBA" id="ARBA00014679"/>
    </source>
</evidence>
<keyword evidence="9 15" id="KW-0808">Transferase</keyword>
<comment type="catalytic activity">
    <reaction evidence="14 15 17">
        <text>guanosine(37) in tRNA + S-adenosyl-L-methionine = N(1)-methylguanosine(37) in tRNA + S-adenosyl-L-homocysteine + H(+)</text>
        <dbReference type="Rhea" id="RHEA:36899"/>
        <dbReference type="Rhea" id="RHEA-COMP:10145"/>
        <dbReference type="Rhea" id="RHEA-COMP:10147"/>
        <dbReference type="ChEBI" id="CHEBI:15378"/>
        <dbReference type="ChEBI" id="CHEBI:57856"/>
        <dbReference type="ChEBI" id="CHEBI:59789"/>
        <dbReference type="ChEBI" id="CHEBI:73542"/>
        <dbReference type="ChEBI" id="CHEBI:74269"/>
        <dbReference type="EC" id="2.1.1.228"/>
    </reaction>
</comment>
<evidence type="ECO:0000256" key="10">
    <source>
        <dbReference type="ARBA" id="ARBA00022691"/>
    </source>
</evidence>
<gene>
    <name evidence="15 19" type="primary">trmD</name>
    <name evidence="19" type="ORF">GCW_03515</name>
</gene>